<keyword evidence="2" id="KW-1185">Reference proteome</keyword>
<accession>A0ABY7X5X3</accession>
<proteinExistence type="predicted"/>
<dbReference type="EMBL" id="CP118099">
    <property type="protein sequence ID" value="WDH76324.1"/>
    <property type="molecule type" value="Genomic_DNA"/>
</dbReference>
<protein>
    <submittedName>
        <fullName evidence="1">Uncharacterized protein</fullName>
    </submittedName>
</protein>
<name>A0ABY7X5X3_9BACL</name>
<gene>
    <name evidence="1" type="ORF">PTI97_01990</name>
</gene>
<dbReference type="RefSeq" id="WP_274357069.1">
    <property type="nucleotide sequence ID" value="NZ_CP118099.1"/>
</dbReference>
<organism evidence="1 2">
    <name type="scientific">Exiguobacterium marinum</name>
    <dbReference type="NCBI Taxonomy" id="273528"/>
    <lineage>
        <taxon>Bacteria</taxon>
        <taxon>Bacillati</taxon>
        <taxon>Bacillota</taxon>
        <taxon>Bacilli</taxon>
        <taxon>Bacillales</taxon>
        <taxon>Bacillales Family XII. Incertae Sedis</taxon>
        <taxon>Exiguobacterium</taxon>
    </lineage>
</organism>
<evidence type="ECO:0000313" key="1">
    <source>
        <dbReference type="EMBL" id="WDH76324.1"/>
    </source>
</evidence>
<reference evidence="1 2" key="1">
    <citation type="submission" date="2023-02" db="EMBL/GenBank/DDBJ databases">
        <title>A bacterium isolated from plastisphere.</title>
        <authorList>
            <person name="Sun Y."/>
        </authorList>
    </citation>
    <scope>NUCLEOTIDE SEQUENCE [LARGE SCALE GENOMIC DNA]</scope>
    <source>
        <strain evidence="2">a-1</strain>
    </source>
</reference>
<dbReference type="Proteomes" id="UP001213680">
    <property type="component" value="Chromosome"/>
</dbReference>
<evidence type="ECO:0000313" key="2">
    <source>
        <dbReference type="Proteomes" id="UP001213680"/>
    </source>
</evidence>
<sequence>MGKLSFLLAEDYIKPKIYFKSKQVPTVNTIYTPEDQNNFSGLEHLTQLLCSPKGFIVNAFQIDYYQSLPRLIAKSLKHIHSFKKLYILGPELSLSILKRSTKTIYEKQVLDYEYINVEQNPDFVTNQCITLLEEGHILYILPETSVCWKPNLLTESSKISHSLCSTLLSQQVKVSILASALKNESEKVIIFPADIPSAYTGDLESRIHQQSETLYRLFDSSKAYE</sequence>